<reference evidence="3 4" key="1">
    <citation type="journal article" date="2015" name="Genome Announc.">
        <title>Expanding the biotechnology potential of lactobacilli through comparative genomics of 213 strains and associated genera.</title>
        <authorList>
            <person name="Sun Z."/>
            <person name="Harris H.M."/>
            <person name="McCann A."/>
            <person name="Guo C."/>
            <person name="Argimon S."/>
            <person name="Zhang W."/>
            <person name="Yang X."/>
            <person name="Jeffery I.B."/>
            <person name="Cooney J.C."/>
            <person name="Kagawa T.F."/>
            <person name="Liu W."/>
            <person name="Song Y."/>
            <person name="Salvetti E."/>
            <person name="Wrobel A."/>
            <person name="Rasinkangas P."/>
            <person name="Parkhill J."/>
            <person name="Rea M.C."/>
            <person name="O'Sullivan O."/>
            <person name="Ritari J."/>
            <person name="Douillard F.P."/>
            <person name="Paul Ross R."/>
            <person name="Yang R."/>
            <person name="Briner A.E."/>
            <person name="Felis G.E."/>
            <person name="de Vos W.M."/>
            <person name="Barrangou R."/>
            <person name="Klaenhammer T.R."/>
            <person name="Caufield P.W."/>
            <person name="Cui Y."/>
            <person name="Zhang H."/>
            <person name="O'Toole P.W."/>
        </authorList>
    </citation>
    <scope>NUCLEOTIDE SEQUENCE [LARGE SCALE GENOMIC DNA]</scope>
    <source>
        <strain evidence="3 4">DSM 22467</strain>
    </source>
</reference>
<dbReference type="SUPFAM" id="SSF48208">
    <property type="entry name" value="Six-hairpin glycosidases"/>
    <property type="match status" value="1"/>
</dbReference>
<accession>A0A0R2M2D3</accession>
<feature type="domain" description="Glycosyl hydrolase family 78 alpha-rhamnosidase N-terminal" evidence="2">
    <location>
        <begin position="37"/>
        <end position="176"/>
    </location>
</feature>
<feature type="domain" description="Alpha-L-rhamnosidase six-hairpin glycosidase" evidence="1">
    <location>
        <begin position="193"/>
        <end position="522"/>
    </location>
</feature>
<dbReference type="RefSeq" id="WP_057877839.1">
    <property type="nucleotide sequence ID" value="NZ_JQCA01000030.1"/>
</dbReference>
<dbReference type="Proteomes" id="UP000051906">
    <property type="component" value="Unassembled WGS sequence"/>
</dbReference>
<dbReference type="STRING" id="616990.IV54_GL001054"/>
<sequence>MAFTFQVNDEVKFKHDEALLAKSQGFKPTLKHHVVTPTALVALDRQPKLLGGYGVKKVAEVSDLVNQPLKRDGRIILDFGEHCVGKFSINATATGSPMDAPLFCRIRFAEMPVELSYNSADYDGWLSKSWIQEETLHLDQLPATIDLPRRYSFRYVEITVLDTSPKWQVVFDQPQVITQSSVDARQVTVPKLADPMLKRIYQVGLKTLEDCMQEVFEDGPKRDRRLWIGDLRLQALADYATFGNTDIIKRCLYLFGAMPAEDGRVVANVFTQPKDVPDDTFLFDYSLFFISILSDYENYDADDQLLTDLYPVAKKQMDVALAKVDDQGQLQLSDDYPVFVDWSNDFDKTTAGQAVMIYALRQFIQLAHQAQDDQVDRYQAALDQLLNFAQAQLFDSDQGLFVSGPKREVNIASQAWMVLAQVMDDATNKAIMQKTVAQLFPVTGIATPYMYHHITEALFEAGLTDDAIALMKHYWGGMITLGADTYWEAYDPNQQDYSPYGSPLLNSYCHAWSCTPVYLIQKYLIKGGLKNAKRESDAQ</sequence>
<dbReference type="InterPro" id="IPR008928">
    <property type="entry name" value="6-hairpin_glycosidase_sf"/>
</dbReference>
<evidence type="ECO:0000313" key="4">
    <source>
        <dbReference type="Proteomes" id="UP000051906"/>
    </source>
</evidence>
<organism evidence="3 4">
    <name type="scientific">Levilactobacillus paucivorans</name>
    <dbReference type="NCBI Taxonomy" id="616990"/>
    <lineage>
        <taxon>Bacteria</taxon>
        <taxon>Bacillati</taxon>
        <taxon>Bacillota</taxon>
        <taxon>Bacilli</taxon>
        <taxon>Lactobacillales</taxon>
        <taxon>Lactobacillaceae</taxon>
        <taxon>Levilactobacillus</taxon>
    </lineage>
</organism>
<dbReference type="PATRIC" id="fig|616990.3.peg.1138"/>
<comment type="caution">
    <text evidence="3">The sequence shown here is derived from an EMBL/GenBank/DDBJ whole genome shotgun (WGS) entry which is preliminary data.</text>
</comment>
<dbReference type="PANTHER" id="PTHR34987:SF4">
    <property type="entry name" value="ALPHA-L-RHAMNOSIDASE C-TERMINAL DOMAIN-CONTAINING PROTEIN"/>
    <property type="match status" value="1"/>
</dbReference>
<dbReference type="EMBL" id="JQCA01000030">
    <property type="protein sequence ID" value="KRO04554.1"/>
    <property type="molecule type" value="Genomic_DNA"/>
</dbReference>
<dbReference type="Gene3D" id="1.50.10.10">
    <property type="match status" value="1"/>
</dbReference>
<dbReference type="OrthoDB" id="9815108at2"/>
<name>A0A0R2M2D3_9LACO</name>
<dbReference type="PANTHER" id="PTHR34987">
    <property type="entry name" value="C, PUTATIVE (AFU_ORTHOLOGUE AFUA_3G02880)-RELATED"/>
    <property type="match status" value="1"/>
</dbReference>
<proteinExistence type="predicted"/>
<keyword evidence="4" id="KW-1185">Reference proteome</keyword>
<evidence type="ECO:0000313" key="3">
    <source>
        <dbReference type="EMBL" id="KRO04554.1"/>
    </source>
</evidence>
<evidence type="ECO:0000259" key="2">
    <source>
        <dbReference type="Pfam" id="PF21104"/>
    </source>
</evidence>
<dbReference type="InterPro" id="IPR012341">
    <property type="entry name" value="6hp_glycosidase-like_sf"/>
</dbReference>
<gene>
    <name evidence="3" type="ORF">IV54_GL001054</name>
</gene>
<protein>
    <submittedName>
        <fullName evidence="3">Alpha-L-rhamnosidase</fullName>
    </submittedName>
</protein>
<dbReference type="InterPro" id="IPR035396">
    <property type="entry name" value="Bac_rhamnosid6H"/>
</dbReference>
<dbReference type="Pfam" id="PF21104">
    <property type="entry name" value="Glyco_hydro_78_N"/>
    <property type="match status" value="1"/>
</dbReference>
<dbReference type="AlphaFoldDB" id="A0A0R2M2D3"/>
<dbReference type="GO" id="GO:0005975">
    <property type="term" value="P:carbohydrate metabolic process"/>
    <property type="evidence" value="ECO:0007669"/>
    <property type="project" value="InterPro"/>
</dbReference>
<dbReference type="Pfam" id="PF17389">
    <property type="entry name" value="Bac_rhamnosid6H"/>
    <property type="match status" value="1"/>
</dbReference>
<evidence type="ECO:0000259" key="1">
    <source>
        <dbReference type="Pfam" id="PF17389"/>
    </source>
</evidence>
<dbReference type="InterPro" id="IPR049164">
    <property type="entry name" value="Glyco_hydro_78_N"/>
</dbReference>